<evidence type="ECO:0000256" key="4">
    <source>
        <dbReference type="ARBA" id="ARBA00023163"/>
    </source>
</evidence>
<evidence type="ECO:0000256" key="5">
    <source>
        <dbReference type="ARBA" id="ARBA00023242"/>
    </source>
</evidence>
<proteinExistence type="predicted"/>
<dbReference type="SUPFAM" id="SSF47459">
    <property type="entry name" value="HLH, helix-loop-helix DNA-binding domain"/>
    <property type="match status" value="1"/>
</dbReference>
<sequence length="236" mass="26399">MGSDLADPVLHDDSEPGEDASDGCHPNKKQRGKVPKRVLKAEREKLKREQLNEHFSRLASVLELSEQNNGKASILNETIRLVNDMVSQIQTLRKENANLLSESHYMTTEKDELKDETSALEAQIKKMQSELDERVAQSKPDLNLTPPEYWQTEMASHFMEGHLSQLPTANSTSTPQPPILGPLYVIPVGPDLQTFQKADTTTDPRPVAVSKPHARYPAQTDSWPLQLLSKQPEATS</sequence>
<feature type="domain" description="BHLH" evidence="8">
    <location>
        <begin position="35"/>
        <end position="85"/>
    </location>
</feature>
<dbReference type="PROSITE" id="PS50888">
    <property type="entry name" value="BHLH"/>
    <property type="match status" value="1"/>
</dbReference>
<feature type="region of interest" description="Disordered" evidence="7">
    <location>
        <begin position="195"/>
        <end position="236"/>
    </location>
</feature>
<name>A0A9Q1KZ41_9CARY</name>
<dbReference type="GO" id="GO:0003677">
    <property type="term" value="F:DNA binding"/>
    <property type="evidence" value="ECO:0007669"/>
    <property type="project" value="UniProtKB-KW"/>
</dbReference>
<dbReference type="InterPro" id="IPR036638">
    <property type="entry name" value="HLH_DNA-bd_sf"/>
</dbReference>
<comment type="caution">
    <text evidence="9">The sequence shown here is derived from an EMBL/GenBank/DDBJ whole genome shotgun (WGS) entry which is preliminary data.</text>
</comment>
<feature type="region of interest" description="Disordered" evidence="7">
    <location>
        <begin position="1"/>
        <end position="43"/>
    </location>
</feature>
<keyword evidence="6" id="KW-0175">Coiled coil</keyword>
<dbReference type="InterPro" id="IPR011598">
    <property type="entry name" value="bHLH_dom"/>
</dbReference>
<keyword evidence="5" id="KW-0539">Nucleus</keyword>
<dbReference type="InterPro" id="IPR057075">
    <property type="entry name" value="bHLH_IRO3"/>
</dbReference>
<reference evidence="9" key="1">
    <citation type="submission" date="2022-04" db="EMBL/GenBank/DDBJ databases">
        <title>Carnegiea gigantea Genome sequencing and assembly v2.</title>
        <authorList>
            <person name="Copetti D."/>
            <person name="Sanderson M.J."/>
            <person name="Burquez A."/>
            <person name="Wojciechowski M.F."/>
        </authorList>
    </citation>
    <scope>NUCLEOTIDE SEQUENCE</scope>
    <source>
        <strain evidence="9">SGP5-SGP5p</strain>
        <tissue evidence="9">Aerial part</tissue>
    </source>
</reference>
<keyword evidence="4" id="KW-0804">Transcription</keyword>
<gene>
    <name evidence="9" type="ORF">Cgig2_006149</name>
</gene>
<dbReference type="PANTHER" id="PTHR47075">
    <property type="entry name" value="TRANSCRIPTION FACTOR BHLH47"/>
    <property type="match status" value="1"/>
</dbReference>
<organism evidence="9 10">
    <name type="scientific">Carnegiea gigantea</name>
    <dbReference type="NCBI Taxonomy" id="171969"/>
    <lineage>
        <taxon>Eukaryota</taxon>
        <taxon>Viridiplantae</taxon>
        <taxon>Streptophyta</taxon>
        <taxon>Embryophyta</taxon>
        <taxon>Tracheophyta</taxon>
        <taxon>Spermatophyta</taxon>
        <taxon>Magnoliopsida</taxon>
        <taxon>eudicotyledons</taxon>
        <taxon>Gunneridae</taxon>
        <taxon>Pentapetalae</taxon>
        <taxon>Caryophyllales</taxon>
        <taxon>Cactineae</taxon>
        <taxon>Cactaceae</taxon>
        <taxon>Cactoideae</taxon>
        <taxon>Echinocereeae</taxon>
        <taxon>Carnegiea</taxon>
    </lineage>
</organism>
<evidence type="ECO:0000256" key="6">
    <source>
        <dbReference type="SAM" id="Coils"/>
    </source>
</evidence>
<dbReference type="AlphaFoldDB" id="A0A9Q1KZ41"/>
<dbReference type="Proteomes" id="UP001153076">
    <property type="component" value="Unassembled WGS sequence"/>
</dbReference>
<feature type="coiled-coil region" evidence="6">
    <location>
        <begin position="82"/>
        <end position="130"/>
    </location>
</feature>
<feature type="compositionally biased region" description="Basic residues" evidence="7">
    <location>
        <begin position="26"/>
        <end position="38"/>
    </location>
</feature>
<evidence type="ECO:0000256" key="7">
    <source>
        <dbReference type="SAM" id="MobiDB-lite"/>
    </source>
</evidence>
<keyword evidence="3" id="KW-0238">DNA-binding</keyword>
<evidence type="ECO:0000313" key="10">
    <source>
        <dbReference type="Proteomes" id="UP001153076"/>
    </source>
</evidence>
<feature type="compositionally biased region" description="Polar residues" evidence="7">
    <location>
        <begin position="219"/>
        <end position="236"/>
    </location>
</feature>
<evidence type="ECO:0000313" key="9">
    <source>
        <dbReference type="EMBL" id="KAJ8452344.1"/>
    </source>
</evidence>
<dbReference type="EMBL" id="JAKOGI010000005">
    <property type="protein sequence ID" value="KAJ8452344.1"/>
    <property type="molecule type" value="Genomic_DNA"/>
</dbReference>
<dbReference type="GO" id="GO:0005634">
    <property type="term" value="C:nucleus"/>
    <property type="evidence" value="ECO:0007669"/>
    <property type="project" value="UniProtKB-SubCell"/>
</dbReference>
<protein>
    <recommendedName>
        <fullName evidence="8">BHLH domain-containing protein</fullName>
    </recommendedName>
</protein>
<dbReference type="GO" id="GO:0046983">
    <property type="term" value="F:protein dimerization activity"/>
    <property type="evidence" value="ECO:0007669"/>
    <property type="project" value="InterPro"/>
</dbReference>
<dbReference type="Pfam" id="PF23177">
    <property type="entry name" value="bHLH_IRO3"/>
    <property type="match status" value="1"/>
</dbReference>
<dbReference type="PANTHER" id="PTHR47075:SF9">
    <property type="entry name" value="TRANSCRIPTION FACTOR BHLH47"/>
    <property type="match status" value="1"/>
</dbReference>
<dbReference type="OrthoDB" id="1931098at2759"/>
<comment type="subcellular location">
    <subcellularLocation>
        <location evidence="1">Nucleus</location>
    </subcellularLocation>
</comment>
<evidence type="ECO:0000256" key="2">
    <source>
        <dbReference type="ARBA" id="ARBA00023015"/>
    </source>
</evidence>
<evidence type="ECO:0000256" key="1">
    <source>
        <dbReference type="ARBA" id="ARBA00004123"/>
    </source>
</evidence>
<dbReference type="Gene3D" id="4.10.280.10">
    <property type="entry name" value="Helix-loop-helix DNA-binding domain"/>
    <property type="match status" value="1"/>
</dbReference>
<accession>A0A9Q1KZ41</accession>
<evidence type="ECO:0000256" key="3">
    <source>
        <dbReference type="ARBA" id="ARBA00023125"/>
    </source>
</evidence>
<keyword evidence="2" id="KW-0805">Transcription regulation</keyword>
<evidence type="ECO:0000259" key="8">
    <source>
        <dbReference type="PROSITE" id="PS50888"/>
    </source>
</evidence>
<keyword evidence="10" id="KW-1185">Reference proteome</keyword>